<dbReference type="Pfam" id="PF01421">
    <property type="entry name" value="Reprolysin"/>
    <property type="match status" value="1"/>
</dbReference>
<feature type="region of interest" description="Disordered" evidence="2">
    <location>
        <begin position="84"/>
        <end position="110"/>
    </location>
</feature>
<keyword evidence="5" id="KW-1185">Reference proteome</keyword>
<evidence type="ECO:0000313" key="4">
    <source>
        <dbReference type="EMBL" id="GBP61282.1"/>
    </source>
</evidence>
<feature type="compositionally biased region" description="Basic residues" evidence="2">
    <location>
        <begin position="451"/>
        <end position="467"/>
    </location>
</feature>
<dbReference type="EMBL" id="BGZK01000809">
    <property type="protein sequence ID" value="GBP61282.1"/>
    <property type="molecule type" value="Genomic_DNA"/>
</dbReference>
<feature type="domain" description="Peptidase M12B" evidence="3">
    <location>
        <begin position="287"/>
        <end position="392"/>
    </location>
</feature>
<dbReference type="InterPro" id="IPR024079">
    <property type="entry name" value="MetalloPept_cat_dom_sf"/>
</dbReference>
<gene>
    <name evidence="4" type="primary">Adamts7</name>
    <name evidence="4" type="ORF">EVAR_52771_1</name>
</gene>
<feature type="compositionally biased region" description="Polar residues" evidence="2">
    <location>
        <begin position="90"/>
        <end position="104"/>
    </location>
</feature>
<evidence type="ECO:0000313" key="5">
    <source>
        <dbReference type="Proteomes" id="UP000299102"/>
    </source>
</evidence>
<reference evidence="4 5" key="1">
    <citation type="journal article" date="2019" name="Commun. Biol.">
        <title>The bagworm genome reveals a unique fibroin gene that provides high tensile strength.</title>
        <authorList>
            <person name="Kono N."/>
            <person name="Nakamura H."/>
            <person name="Ohtoshi R."/>
            <person name="Tomita M."/>
            <person name="Numata K."/>
            <person name="Arakawa K."/>
        </authorList>
    </citation>
    <scope>NUCLEOTIDE SEQUENCE [LARGE SCALE GENOMIC DNA]</scope>
</reference>
<evidence type="ECO:0000256" key="1">
    <source>
        <dbReference type="PROSITE-ProRule" id="PRU00276"/>
    </source>
</evidence>
<accession>A0A4C1XE77</accession>
<dbReference type="GO" id="GO:0030198">
    <property type="term" value="P:extracellular matrix organization"/>
    <property type="evidence" value="ECO:0007669"/>
    <property type="project" value="TreeGrafter"/>
</dbReference>
<dbReference type="InterPro" id="IPR001590">
    <property type="entry name" value="Peptidase_M12B"/>
</dbReference>
<comment type="caution">
    <text evidence="4">The sequence shown here is derived from an EMBL/GenBank/DDBJ whole genome shotgun (WGS) entry which is preliminary data.</text>
</comment>
<protein>
    <submittedName>
        <fullName evidence="4">A disintegrin and metalloproteinase with thrombospondin motifs 7</fullName>
    </submittedName>
</protein>
<proteinExistence type="predicted"/>
<dbReference type="PANTHER" id="PTHR13723">
    <property type="entry name" value="ADAMTS A DISINTEGRIN AND METALLOPROTEASE WITH THROMBOSPONDIN MOTIFS PROTEASE"/>
    <property type="match status" value="1"/>
</dbReference>
<comment type="caution">
    <text evidence="1">Lacks conserved residue(s) required for the propagation of feature annotation.</text>
</comment>
<dbReference type="OrthoDB" id="412680at2759"/>
<feature type="compositionally biased region" description="Low complexity" evidence="2">
    <location>
        <begin position="173"/>
        <end position="184"/>
    </location>
</feature>
<feature type="compositionally biased region" description="Basic residues" evidence="2">
    <location>
        <begin position="188"/>
        <end position="208"/>
    </location>
</feature>
<dbReference type="InterPro" id="IPR050439">
    <property type="entry name" value="ADAMTS_ADAMTS-like"/>
</dbReference>
<evidence type="ECO:0000259" key="3">
    <source>
        <dbReference type="PROSITE" id="PS50215"/>
    </source>
</evidence>
<dbReference type="GO" id="GO:0004222">
    <property type="term" value="F:metalloendopeptidase activity"/>
    <property type="evidence" value="ECO:0007669"/>
    <property type="project" value="InterPro"/>
</dbReference>
<dbReference type="STRING" id="151549.A0A4C1XE77"/>
<dbReference type="Proteomes" id="UP000299102">
    <property type="component" value="Unassembled WGS sequence"/>
</dbReference>
<dbReference type="GO" id="GO:0006508">
    <property type="term" value="P:proteolysis"/>
    <property type="evidence" value="ECO:0007669"/>
    <property type="project" value="InterPro"/>
</dbReference>
<evidence type="ECO:0000256" key="2">
    <source>
        <dbReference type="SAM" id="MobiDB-lite"/>
    </source>
</evidence>
<sequence>MATGEGVSARRVPARALDDRSVCAIHFLTLSCAMLDIKKKYIAGLLRTEHGEYWIEPSNQLPTDESEGRSHVIFKRSALSKEDAWHRARQAQNSKTESTSNSGRLNRREMNQNRYNEYKRKRIEDLRRNSSLYNRQQAMKRRFDQRRKITKFNRTLNSLSYENVQRLPSNPLSATANTAAGSASKPQEKRHKGQKNNARPRRRRRRKAKECATKQPPYPWKNKNSGRGFDASEVKELRHNKNTPLRSGRELVYAFQTHRRYPHHHQLSQRNDFYENRRSPRSVSKPQHVEVLLVADTSMTDFHDSKGSLETYLLTIMNMVSSLYMDPSIGNYIKVVVVKIILVVDSASPDLVVSSNADHTLSSFCRWQQKQNPDDDDNPHHHDVAILVTRQDICSRHDAPCRNRKPLRFPQCPRDVQNSDLSHCTRTRRSRNPPRSQRALDRPAGTAGQGHWHRRPPPAPAARRRNRTLSDRTWTQVADPSPPPAAATRRRWRCDGGRTNYAKAFLLRSTRIRKHTVVKKNLITMFSRENMSTYFAISI</sequence>
<dbReference type="Gene3D" id="3.40.390.10">
    <property type="entry name" value="Collagenase (Catalytic Domain)"/>
    <property type="match status" value="1"/>
</dbReference>
<organism evidence="4 5">
    <name type="scientific">Eumeta variegata</name>
    <name type="common">Bagworm moth</name>
    <name type="synonym">Eumeta japonica</name>
    <dbReference type="NCBI Taxonomy" id="151549"/>
    <lineage>
        <taxon>Eukaryota</taxon>
        <taxon>Metazoa</taxon>
        <taxon>Ecdysozoa</taxon>
        <taxon>Arthropoda</taxon>
        <taxon>Hexapoda</taxon>
        <taxon>Insecta</taxon>
        <taxon>Pterygota</taxon>
        <taxon>Neoptera</taxon>
        <taxon>Endopterygota</taxon>
        <taxon>Lepidoptera</taxon>
        <taxon>Glossata</taxon>
        <taxon>Ditrysia</taxon>
        <taxon>Tineoidea</taxon>
        <taxon>Psychidae</taxon>
        <taxon>Oiketicinae</taxon>
        <taxon>Eumeta</taxon>
    </lineage>
</organism>
<dbReference type="PANTHER" id="PTHR13723:SF200">
    <property type="entry name" value="ADAM METALLOPEPTIDASE WITH THROMBOSPONDIN TYPE 1 MOTIF B, ISOFORM B"/>
    <property type="match status" value="1"/>
</dbReference>
<feature type="region of interest" description="Disordered" evidence="2">
    <location>
        <begin position="404"/>
        <end position="489"/>
    </location>
</feature>
<dbReference type="SUPFAM" id="SSF55486">
    <property type="entry name" value="Metalloproteases ('zincins'), catalytic domain"/>
    <property type="match status" value="1"/>
</dbReference>
<dbReference type="AlphaFoldDB" id="A0A4C1XE77"/>
<dbReference type="GO" id="GO:0007229">
    <property type="term" value="P:integrin-mediated signaling pathway"/>
    <property type="evidence" value="ECO:0007669"/>
    <property type="project" value="UniProtKB-KW"/>
</dbReference>
<feature type="region of interest" description="Disordered" evidence="2">
    <location>
        <begin position="167"/>
        <end position="227"/>
    </location>
</feature>
<name>A0A4C1XE77_EUMVA</name>
<dbReference type="PROSITE" id="PS50215">
    <property type="entry name" value="ADAM_MEPRO"/>
    <property type="match status" value="1"/>
</dbReference>
<dbReference type="GO" id="GO:0031012">
    <property type="term" value="C:extracellular matrix"/>
    <property type="evidence" value="ECO:0007669"/>
    <property type="project" value="TreeGrafter"/>
</dbReference>
<keyword evidence="4" id="KW-0401">Integrin</keyword>